<keyword evidence="4" id="KW-1185">Reference proteome</keyword>
<dbReference type="GO" id="GO:0003700">
    <property type="term" value="F:DNA-binding transcription factor activity"/>
    <property type="evidence" value="ECO:0007669"/>
    <property type="project" value="TreeGrafter"/>
</dbReference>
<dbReference type="EMBL" id="JAJHUN010000001">
    <property type="protein sequence ID" value="KAJ4165670.1"/>
    <property type="molecule type" value="Genomic_DNA"/>
</dbReference>
<dbReference type="AlphaFoldDB" id="A0A9W8UTM5"/>
<dbReference type="GO" id="GO:0045944">
    <property type="term" value="P:positive regulation of transcription by RNA polymerase II"/>
    <property type="evidence" value="ECO:0007669"/>
    <property type="project" value="TreeGrafter"/>
</dbReference>
<organism evidence="3 4">
    <name type="scientific">Akanthomyces muscarius</name>
    <name type="common">Entomopathogenic fungus</name>
    <name type="synonym">Lecanicillium muscarium</name>
    <dbReference type="NCBI Taxonomy" id="2231603"/>
    <lineage>
        <taxon>Eukaryota</taxon>
        <taxon>Fungi</taxon>
        <taxon>Dikarya</taxon>
        <taxon>Ascomycota</taxon>
        <taxon>Pezizomycotina</taxon>
        <taxon>Sordariomycetes</taxon>
        <taxon>Hypocreomycetidae</taxon>
        <taxon>Hypocreales</taxon>
        <taxon>Cordycipitaceae</taxon>
        <taxon>Akanthomyces</taxon>
    </lineage>
</organism>
<dbReference type="GO" id="GO:0000976">
    <property type="term" value="F:transcription cis-regulatory region binding"/>
    <property type="evidence" value="ECO:0007669"/>
    <property type="project" value="TreeGrafter"/>
</dbReference>
<evidence type="ECO:0000313" key="4">
    <source>
        <dbReference type="Proteomes" id="UP001144673"/>
    </source>
</evidence>
<proteinExistence type="predicted"/>
<dbReference type="Proteomes" id="UP001144673">
    <property type="component" value="Chromosome 1"/>
</dbReference>
<gene>
    <name evidence="3" type="ORF">LMH87_007293</name>
</gene>
<dbReference type="PANTHER" id="PTHR37534">
    <property type="entry name" value="TRANSCRIPTIONAL ACTIVATOR PROTEIN UGA3"/>
    <property type="match status" value="1"/>
</dbReference>
<name>A0A9W8UTM5_AKAMU</name>
<keyword evidence="2" id="KW-0539">Nucleus</keyword>
<dbReference type="GeneID" id="80894452"/>
<dbReference type="GO" id="GO:0005634">
    <property type="term" value="C:nucleus"/>
    <property type="evidence" value="ECO:0007669"/>
    <property type="project" value="UniProtKB-SubCell"/>
</dbReference>
<sequence length="433" mass="48229">MHGIVNSNMAFDIDNQESILAKCLDADRRQYLRTPLVSPRLFNWMPYQLNAQLGTLLRYFETMASESLTVLGFETSNVLSLVLRMALSVQTPATAAVLQSIFALSALHRDGPNEQSAHLKVRALGALASSATGDINSIAAAQHVVCGLLLCTFELQKNAGTSYHWLWYVCGAKHLIKTHVLDGPGLGSDLNLVVGWAQYYEVMARFGLRHWRRENTAEFAFAEYAGHHAALPPVCARDHIVAELNNPPTAMLDLLREVIDIAEAHTPSHCSSSGYGEYALELESKLKETYRTLREQQLAVSEDQKAVVAFGLSVLLYLWRLTDTSRNITSTKVASLIDEAFGYLSELDALRYPLPMLLLGCEARTDNQRRIILELISRTERISSTQAMSYVKGMTRSAWVQEDLRRDGSAARVGYMEMLNALISSCKRLPTFI</sequence>
<comment type="subcellular location">
    <subcellularLocation>
        <location evidence="1">Nucleus</location>
    </subcellularLocation>
</comment>
<comment type="caution">
    <text evidence="3">The sequence shown here is derived from an EMBL/GenBank/DDBJ whole genome shotgun (WGS) entry which is preliminary data.</text>
</comment>
<evidence type="ECO:0000256" key="1">
    <source>
        <dbReference type="ARBA" id="ARBA00004123"/>
    </source>
</evidence>
<accession>A0A9W8UTM5</accession>
<dbReference type="Pfam" id="PF11951">
    <property type="entry name" value="Fungal_trans_2"/>
    <property type="match status" value="1"/>
</dbReference>
<dbReference type="KEGG" id="amus:LMH87_007293"/>
<dbReference type="PANTHER" id="PTHR37534:SF39">
    <property type="entry name" value="TRANSCRIPTION FACTOR DOMAIN-CONTAINING PROTEIN"/>
    <property type="match status" value="1"/>
</dbReference>
<evidence type="ECO:0000256" key="2">
    <source>
        <dbReference type="ARBA" id="ARBA00023242"/>
    </source>
</evidence>
<dbReference type="InterPro" id="IPR021858">
    <property type="entry name" value="Fun_TF"/>
</dbReference>
<evidence type="ECO:0000313" key="3">
    <source>
        <dbReference type="EMBL" id="KAJ4165670.1"/>
    </source>
</evidence>
<protein>
    <submittedName>
        <fullName evidence="3">Uncharacterized protein</fullName>
    </submittedName>
</protein>
<reference evidence="3" key="1">
    <citation type="journal article" date="2023" name="Access Microbiol">
        <title>De-novo genome assembly for Akanthomyces muscarius, a biocontrol agent of insect agricultural pests.</title>
        <authorList>
            <person name="Erdos Z."/>
            <person name="Studholme D.J."/>
            <person name="Raymond B."/>
            <person name="Sharma M."/>
        </authorList>
    </citation>
    <scope>NUCLEOTIDE SEQUENCE</scope>
    <source>
        <strain evidence="3">Ve6</strain>
    </source>
</reference>
<dbReference type="RefSeq" id="XP_056060585.1">
    <property type="nucleotide sequence ID" value="XM_056192356.1"/>
</dbReference>